<keyword evidence="2" id="KW-1185">Reference proteome</keyword>
<proteinExistence type="predicted"/>
<evidence type="ECO:0000313" key="2">
    <source>
        <dbReference type="Proteomes" id="UP001177021"/>
    </source>
</evidence>
<organism evidence="1 2">
    <name type="scientific">Trifolium pratense</name>
    <name type="common">Red clover</name>
    <dbReference type="NCBI Taxonomy" id="57577"/>
    <lineage>
        <taxon>Eukaryota</taxon>
        <taxon>Viridiplantae</taxon>
        <taxon>Streptophyta</taxon>
        <taxon>Embryophyta</taxon>
        <taxon>Tracheophyta</taxon>
        <taxon>Spermatophyta</taxon>
        <taxon>Magnoliopsida</taxon>
        <taxon>eudicotyledons</taxon>
        <taxon>Gunneridae</taxon>
        <taxon>Pentapetalae</taxon>
        <taxon>rosids</taxon>
        <taxon>fabids</taxon>
        <taxon>Fabales</taxon>
        <taxon>Fabaceae</taxon>
        <taxon>Papilionoideae</taxon>
        <taxon>50 kb inversion clade</taxon>
        <taxon>NPAAA clade</taxon>
        <taxon>Hologalegina</taxon>
        <taxon>IRL clade</taxon>
        <taxon>Trifolieae</taxon>
        <taxon>Trifolium</taxon>
    </lineage>
</organism>
<gene>
    <name evidence="1" type="ORF">MILVUS5_LOCUS34578</name>
</gene>
<comment type="caution">
    <text evidence="1">The sequence shown here is derived from an EMBL/GenBank/DDBJ whole genome shotgun (WGS) entry which is preliminary data.</text>
</comment>
<dbReference type="EMBL" id="CASHSV030000615">
    <property type="protein sequence ID" value="CAJ2670564.1"/>
    <property type="molecule type" value="Genomic_DNA"/>
</dbReference>
<sequence>MPQTLKFAYIAILFVSLLNVVVFGFKCDTHEDCYKIFPTVIPETLKCVEGFCSIILLSSDLQPKPN</sequence>
<evidence type="ECO:0000313" key="1">
    <source>
        <dbReference type="EMBL" id="CAJ2670564.1"/>
    </source>
</evidence>
<dbReference type="Proteomes" id="UP001177021">
    <property type="component" value="Unassembled WGS sequence"/>
</dbReference>
<reference evidence="1" key="1">
    <citation type="submission" date="2023-10" db="EMBL/GenBank/DDBJ databases">
        <authorList>
            <person name="Rodriguez Cubillos JULIANA M."/>
            <person name="De Vega J."/>
        </authorList>
    </citation>
    <scope>NUCLEOTIDE SEQUENCE</scope>
</reference>
<protein>
    <submittedName>
        <fullName evidence="1">Uncharacterized protein</fullName>
    </submittedName>
</protein>
<accession>A0ACB0LM17</accession>
<name>A0ACB0LM17_TRIPR</name>